<gene>
    <name evidence="1" type="ORF">E0E05_01135</name>
</gene>
<dbReference type="OrthoDB" id="9796517at2"/>
<evidence type="ECO:0000313" key="2">
    <source>
        <dbReference type="Proteomes" id="UP000293719"/>
    </source>
</evidence>
<dbReference type="KEGG" id="rpod:E0E05_01135"/>
<dbReference type="CDD" id="cd09021">
    <property type="entry name" value="Aldose_epim_Ec_YphB"/>
    <property type="match status" value="1"/>
</dbReference>
<name>A0A4P6UY91_9HYPH</name>
<evidence type="ECO:0000313" key="1">
    <source>
        <dbReference type="EMBL" id="QBK29319.1"/>
    </source>
</evidence>
<dbReference type="InterPro" id="IPR008183">
    <property type="entry name" value="Aldose_1/G6P_1-epimerase"/>
</dbReference>
<dbReference type="Pfam" id="PF01263">
    <property type="entry name" value="Aldose_epim"/>
    <property type="match status" value="1"/>
</dbReference>
<accession>A0A4P6UY91</accession>
<dbReference type="GeneID" id="90765885"/>
<dbReference type="GO" id="GO:0005975">
    <property type="term" value="P:carbohydrate metabolic process"/>
    <property type="evidence" value="ECO:0007669"/>
    <property type="project" value="InterPro"/>
</dbReference>
<dbReference type="RefSeq" id="WP_131615020.1">
    <property type="nucleotide sequence ID" value="NZ_CP036532.1"/>
</dbReference>
<dbReference type="InterPro" id="IPR014718">
    <property type="entry name" value="GH-type_carb-bd"/>
</dbReference>
<dbReference type="SUPFAM" id="SSF74650">
    <property type="entry name" value="Galactose mutarotase-like"/>
    <property type="match status" value="1"/>
</dbReference>
<proteinExistence type="predicted"/>
<organism evidence="1 2">
    <name type="scientific">Roseitalea porphyridii</name>
    <dbReference type="NCBI Taxonomy" id="1852022"/>
    <lineage>
        <taxon>Bacteria</taxon>
        <taxon>Pseudomonadati</taxon>
        <taxon>Pseudomonadota</taxon>
        <taxon>Alphaproteobacteria</taxon>
        <taxon>Hyphomicrobiales</taxon>
        <taxon>Ahrensiaceae</taxon>
        <taxon>Roseitalea</taxon>
    </lineage>
</organism>
<keyword evidence="2" id="KW-1185">Reference proteome</keyword>
<dbReference type="GO" id="GO:0016853">
    <property type="term" value="F:isomerase activity"/>
    <property type="evidence" value="ECO:0007669"/>
    <property type="project" value="InterPro"/>
</dbReference>
<dbReference type="InterPro" id="IPR011013">
    <property type="entry name" value="Gal_mutarotase_sf_dom"/>
</dbReference>
<protein>
    <submittedName>
        <fullName evidence="1">Aldose 1-epimerase</fullName>
    </submittedName>
</protein>
<dbReference type="Gene3D" id="2.70.98.10">
    <property type="match status" value="1"/>
</dbReference>
<dbReference type="EMBL" id="CP036532">
    <property type="protein sequence ID" value="QBK29319.1"/>
    <property type="molecule type" value="Genomic_DNA"/>
</dbReference>
<dbReference type="GO" id="GO:0030246">
    <property type="term" value="F:carbohydrate binding"/>
    <property type="evidence" value="ECO:0007669"/>
    <property type="project" value="InterPro"/>
</dbReference>
<sequence length="293" mass="31651">MTRLIEIVDERHRVAIAPEVGAAIARADAMTRDGPVPMLRGWHGGEPAPFAMGSNLLVPFSNRISGGGFSFEGRFHPLAPNLDGEPYPIHGDGFQAAWTVMDAGPSAATLSHDGTMGDFVYRANVRYALSDAGLQTTLDIENRGAPLPFGGGFHPWFVRSPDTRLAFRAKRVWTETEDHLPVDHVAISELPHWDFSNGALLPRGWINNAFTGWDGRARIIQPDAGISIGIEAGEGLDVAVVFSPAPDCGFFCFEPVSHGVDAHNQPGLPGLVTLATGQTLRLSMRLGWTPLER</sequence>
<dbReference type="AlphaFoldDB" id="A0A4P6UY91"/>
<reference evidence="1 2" key="1">
    <citation type="journal article" date="2017" name="Int. J. Syst. Evol. Microbiol.">
        <title>Roseitalea porphyridii gen. nov., sp. nov., isolated from a red alga, and reclassification of Hoeflea suaedae Chung et al. 2013 as Pseudohoeflea suaedae gen. nov., comb. nov.</title>
        <authorList>
            <person name="Hyeon J.W."/>
            <person name="Jeong S.E."/>
            <person name="Baek K."/>
            <person name="Jeon C.O."/>
        </authorList>
    </citation>
    <scope>NUCLEOTIDE SEQUENCE [LARGE SCALE GENOMIC DNA]</scope>
    <source>
        <strain evidence="1 2">MA7-20</strain>
    </source>
</reference>
<dbReference type="Proteomes" id="UP000293719">
    <property type="component" value="Chromosome"/>
</dbReference>